<evidence type="ECO:0000313" key="7">
    <source>
        <dbReference type="Proteomes" id="UP000176451"/>
    </source>
</evidence>
<dbReference type="SUPFAM" id="SSF53244">
    <property type="entry name" value="MurD-like peptide ligases, peptide-binding domain"/>
    <property type="match status" value="1"/>
</dbReference>
<dbReference type="Pfam" id="PF08245">
    <property type="entry name" value="Mur_ligase_M"/>
    <property type="match status" value="1"/>
</dbReference>
<gene>
    <name evidence="6" type="ORF">A3F08_01880</name>
</gene>
<dbReference type="InterPro" id="IPR036565">
    <property type="entry name" value="Mur-like_cat_sf"/>
</dbReference>
<name>A0A1F5EEF2_9BACT</name>
<sequence>MNFAVRVLNQTHPDIIGVTGSVGKSSAKEAIFCVLKEKYKNKIIKSAGNFNSEIGTPLSILGFKLAPYLWQWPFILLIAFFRSYINEFNPLKNISILVLEFAADMPGDIYYLTSFIKPKIAVITYIGEAHLEFFESIDAIAMEKANLVRALPYDGWSVLNFDNEYCRKIGSAKKDKVIFYGLNKKADLWASNIEINKDGTNFILHSKIKEKEVHIKTIGKQQVYAVLAAICVGMKYNLEIDGIINSLTEYQSLPGRDLIIRGINDSYIIDSSYNANPTSMKAALETLRNIKTNGKKIAVLGGMKEIGKISSKAHKEIAETAQKIADQVILVGDDFKSEKADKWFINSGQATDFLLDRIEKDDIILIKGSHALEMNIIVVKLTDTNYKDTN</sequence>
<dbReference type="Gene3D" id="3.40.1190.10">
    <property type="entry name" value="Mur-like, catalytic domain"/>
    <property type="match status" value="1"/>
</dbReference>
<dbReference type="GO" id="GO:0016881">
    <property type="term" value="F:acid-amino acid ligase activity"/>
    <property type="evidence" value="ECO:0007669"/>
    <property type="project" value="InterPro"/>
</dbReference>
<keyword evidence="2" id="KW-0547">Nucleotide-binding</keyword>
<reference evidence="6 7" key="1">
    <citation type="journal article" date="2016" name="Nat. Commun.">
        <title>Thousands of microbial genomes shed light on interconnected biogeochemical processes in an aquifer system.</title>
        <authorList>
            <person name="Anantharaman K."/>
            <person name="Brown C.T."/>
            <person name="Hug L.A."/>
            <person name="Sharon I."/>
            <person name="Castelle C.J."/>
            <person name="Probst A.J."/>
            <person name="Thomas B.C."/>
            <person name="Singh A."/>
            <person name="Wilkins M.J."/>
            <person name="Karaoz U."/>
            <person name="Brodie E.L."/>
            <person name="Williams K.H."/>
            <person name="Hubbard S.S."/>
            <person name="Banfield J.F."/>
        </authorList>
    </citation>
    <scope>NUCLEOTIDE SEQUENCE [LARGE SCALE GENOMIC DNA]</scope>
</reference>
<dbReference type="PANTHER" id="PTHR43024:SF1">
    <property type="entry name" value="UDP-N-ACETYLMURAMOYL-TRIPEPTIDE--D-ALANYL-D-ALANINE LIGASE"/>
    <property type="match status" value="1"/>
</dbReference>
<protein>
    <recommendedName>
        <fullName evidence="8">UDP-N-acetylmuramoyl-tripeptide--D-alanyl-D-alanine ligase</fullName>
    </recommendedName>
</protein>
<evidence type="ECO:0000259" key="5">
    <source>
        <dbReference type="Pfam" id="PF08245"/>
    </source>
</evidence>
<dbReference type="InterPro" id="IPR036615">
    <property type="entry name" value="Mur_ligase_C_dom_sf"/>
</dbReference>
<evidence type="ECO:0000256" key="2">
    <source>
        <dbReference type="ARBA" id="ARBA00022741"/>
    </source>
</evidence>
<dbReference type="Pfam" id="PF02875">
    <property type="entry name" value="Mur_ligase_C"/>
    <property type="match status" value="1"/>
</dbReference>
<proteinExistence type="predicted"/>
<evidence type="ECO:0008006" key="8">
    <source>
        <dbReference type="Google" id="ProtNLM"/>
    </source>
</evidence>
<keyword evidence="3" id="KW-0067">ATP-binding</keyword>
<keyword evidence="1" id="KW-0436">Ligase</keyword>
<evidence type="ECO:0000256" key="3">
    <source>
        <dbReference type="ARBA" id="ARBA00022840"/>
    </source>
</evidence>
<organism evidence="6 7">
    <name type="scientific">Candidatus Berkelbacteria bacterium RIFCSPHIGHO2_12_FULL_36_9</name>
    <dbReference type="NCBI Taxonomy" id="1797469"/>
    <lineage>
        <taxon>Bacteria</taxon>
        <taxon>Candidatus Berkelbacteria</taxon>
    </lineage>
</organism>
<dbReference type="EMBL" id="MEZV01000051">
    <property type="protein sequence ID" value="OGD65817.1"/>
    <property type="molecule type" value="Genomic_DNA"/>
</dbReference>
<feature type="domain" description="Mur ligase C-terminal" evidence="4">
    <location>
        <begin position="260"/>
        <end position="369"/>
    </location>
</feature>
<dbReference type="SUPFAM" id="SSF53623">
    <property type="entry name" value="MurD-like peptide ligases, catalytic domain"/>
    <property type="match status" value="1"/>
</dbReference>
<evidence type="ECO:0000256" key="1">
    <source>
        <dbReference type="ARBA" id="ARBA00022598"/>
    </source>
</evidence>
<dbReference type="STRING" id="1797469.A3F08_01880"/>
<dbReference type="GO" id="GO:0005524">
    <property type="term" value="F:ATP binding"/>
    <property type="evidence" value="ECO:0007669"/>
    <property type="project" value="UniProtKB-KW"/>
</dbReference>
<dbReference type="Gene3D" id="3.90.190.20">
    <property type="entry name" value="Mur ligase, C-terminal domain"/>
    <property type="match status" value="1"/>
</dbReference>
<feature type="domain" description="Mur ligase central" evidence="5">
    <location>
        <begin position="92"/>
        <end position="232"/>
    </location>
</feature>
<accession>A0A1F5EEF2</accession>
<dbReference type="PANTHER" id="PTHR43024">
    <property type="entry name" value="UDP-N-ACETYLMURAMOYL-TRIPEPTIDE--D-ALANYL-D-ALANINE LIGASE"/>
    <property type="match status" value="1"/>
</dbReference>
<dbReference type="InterPro" id="IPR013221">
    <property type="entry name" value="Mur_ligase_cen"/>
</dbReference>
<evidence type="ECO:0000313" key="6">
    <source>
        <dbReference type="EMBL" id="OGD65817.1"/>
    </source>
</evidence>
<dbReference type="Proteomes" id="UP000176451">
    <property type="component" value="Unassembled WGS sequence"/>
</dbReference>
<dbReference type="InterPro" id="IPR051046">
    <property type="entry name" value="MurCDEF_CellWall_CoF430Synth"/>
</dbReference>
<comment type="caution">
    <text evidence="6">The sequence shown here is derived from an EMBL/GenBank/DDBJ whole genome shotgun (WGS) entry which is preliminary data.</text>
</comment>
<dbReference type="InterPro" id="IPR004101">
    <property type="entry name" value="Mur_ligase_C"/>
</dbReference>
<dbReference type="AlphaFoldDB" id="A0A1F5EEF2"/>
<evidence type="ECO:0000259" key="4">
    <source>
        <dbReference type="Pfam" id="PF02875"/>
    </source>
</evidence>